<keyword evidence="1" id="KW-0812">Transmembrane</keyword>
<dbReference type="AlphaFoldDB" id="A0AAW0EZ80"/>
<organism evidence="2 3">
    <name type="scientific">Novymonas esmeraldas</name>
    <dbReference type="NCBI Taxonomy" id="1808958"/>
    <lineage>
        <taxon>Eukaryota</taxon>
        <taxon>Discoba</taxon>
        <taxon>Euglenozoa</taxon>
        <taxon>Kinetoplastea</taxon>
        <taxon>Metakinetoplastina</taxon>
        <taxon>Trypanosomatida</taxon>
        <taxon>Trypanosomatidae</taxon>
        <taxon>Novymonas</taxon>
    </lineage>
</organism>
<protein>
    <submittedName>
        <fullName evidence="2">Uncharacterized protein</fullName>
    </submittedName>
</protein>
<gene>
    <name evidence="2" type="ORF">NESM_000845700</name>
</gene>
<comment type="caution">
    <text evidence="2">The sequence shown here is derived from an EMBL/GenBank/DDBJ whole genome shotgun (WGS) entry which is preliminary data.</text>
</comment>
<dbReference type="EMBL" id="JAECZO010000177">
    <property type="protein sequence ID" value="KAK7198801.1"/>
    <property type="molecule type" value="Genomic_DNA"/>
</dbReference>
<evidence type="ECO:0000313" key="2">
    <source>
        <dbReference type="EMBL" id="KAK7198801.1"/>
    </source>
</evidence>
<name>A0AAW0EZ80_9TRYP</name>
<evidence type="ECO:0000256" key="1">
    <source>
        <dbReference type="SAM" id="Phobius"/>
    </source>
</evidence>
<keyword evidence="3" id="KW-1185">Reference proteome</keyword>
<sequence length="73" mass="7899">MSSSLALRIFRCDPAEPGPPWSSTSMYSAVSQPKCSRVLATTVVLLITGAAVVLPRMPVTRWTMPVVLKNVLL</sequence>
<evidence type="ECO:0000313" key="3">
    <source>
        <dbReference type="Proteomes" id="UP001430356"/>
    </source>
</evidence>
<keyword evidence="1" id="KW-1133">Transmembrane helix</keyword>
<keyword evidence="1" id="KW-0472">Membrane</keyword>
<feature type="transmembrane region" description="Helical" evidence="1">
    <location>
        <begin position="36"/>
        <end position="54"/>
    </location>
</feature>
<proteinExistence type="predicted"/>
<dbReference type="Proteomes" id="UP001430356">
    <property type="component" value="Unassembled WGS sequence"/>
</dbReference>
<reference evidence="2 3" key="1">
    <citation type="journal article" date="2021" name="MBio">
        <title>A New Model Trypanosomatid, Novymonas esmeraldas: Genomic Perception of Its 'Candidatus Pandoraea novymonadis' Endosymbiont.</title>
        <authorList>
            <person name="Zakharova A."/>
            <person name="Saura A."/>
            <person name="Butenko A."/>
            <person name="Podesvova L."/>
            <person name="Warmusova S."/>
            <person name="Kostygov A.Y."/>
            <person name="Nenarokova A."/>
            <person name="Lukes J."/>
            <person name="Opperdoes F.R."/>
            <person name="Yurchenko V."/>
        </authorList>
    </citation>
    <scope>NUCLEOTIDE SEQUENCE [LARGE SCALE GENOMIC DNA]</scope>
    <source>
        <strain evidence="2 3">E262AT.01</strain>
    </source>
</reference>
<accession>A0AAW0EZ80</accession>